<evidence type="ECO:0000256" key="1">
    <source>
        <dbReference type="ARBA" id="ARBA00022737"/>
    </source>
</evidence>
<organism evidence="4 5">
    <name type="scientific">Littorina saxatilis</name>
    <dbReference type="NCBI Taxonomy" id="31220"/>
    <lineage>
        <taxon>Eukaryota</taxon>
        <taxon>Metazoa</taxon>
        <taxon>Spiralia</taxon>
        <taxon>Lophotrochozoa</taxon>
        <taxon>Mollusca</taxon>
        <taxon>Gastropoda</taxon>
        <taxon>Caenogastropoda</taxon>
        <taxon>Littorinimorpha</taxon>
        <taxon>Littorinoidea</taxon>
        <taxon>Littorinidae</taxon>
        <taxon>Littorina</taxon>
    </lineage>
</organism>
<evidence type="ECO:0000313" key="5">
    <source>
        <dbReference type="Proteomes" id="UP001374579"/>
    </source>
</evidence>
<dbReference type="SUPFAM" id="SSF48403">
    <property type="entry name" value="Ankyrin repeat"/>
    <property type="match status" value="1"/>
</dbReference>
<evidence type="ECO:0008006" key="6">
    <source>
        <dbReference type="Google" id="ProtNLM"/>
    </source>
</evidence>
<keyword evidence="1" id="KW-0677">Repeat</keyword>
<feature type="repeat" description="ANK" evidence="3">
    <location>
        <begin position="88"/>
        <end position="120"/>
    </location>
</feature>
<dbReference type="InterPro" id="IPR002110">
    <property type="entry name" value="Ankyrin_rpt"/>
</dbReference>
<dbReference type="AlphaFoldDB" id="A0AAN9B1E9"/>
<evidence type="ECO:0000313" key="4">
    <source>
        <dbReference type="EMBL" id="KAK7097017.1"/>
    </source>
</evidence>
<accession>A0AAN9B1E9</accession>
<dbReference type="PROSITE" id="PS50297">
    <property type="entry name" value="ANK_REP_REGION"/>
    <property type="match status" value="2"/>
</dbReference>
<keyword evidence="2 3" id="KW-0040">ANK repeat</keyword>
<protein>
    <recommendedName>
        <fullName evidence="6">Ankyrin repeat domain-containing protein 10</fullName>
    </recommendedName>
</protein>
<gene>
    <name evidence="4" type="ORF">V1264_004057</name>
</gene>
<dbReference type="SMART" id="SM00248">
    <property type="entry name" value="ANK"/>
    <property type="match status" value="5"/>
</dbReference>
<dbReference type="Gene3D" id="1.25.40.20">
    <property type="entry name" value="Ankyrin repeat-containing domain"/>
    <property type="match status" value="1"/>
</dbReference>
<proteinExistence type="predicted"/>
<reference evidence="4 5" key="1">
    <citation type="submission" date="2024-02" db="EMBL/GenBank/DDBJ databases">
        <title>Chromosome-scale genome assembly of the rough periwinkle Littorina saxatilis.</title>
        <authorList>
            <person name="De Jode A."/>
            <person name="Faria R."/>
            <person name="Formenti G."/>
            <person name="Sims Y."/>
            <person name="Smith T.P."/>
            <person name="Tracey A."/>
            <person name="Wood J.M.D."/>
            <person name="Zagrodzka Z.B."/>
            <person name="Johannesson K."/>
            <person name="Butlin R.K."/>
            <person name="Leder E.H."/>
        </authorList>
    </citation>
    <scope>NUCLEOTIDE SEQUENCE [LARGE SCALE GENOMIC DNA]</scope>
    <source>
        <strain evidence="4">Snail1</strain>
        <tissue evidence="4">Muscle</tissue>
    </source>
</reference>
<dbReference type="PANTHER" id="PTHR24201:SF17">
    <property type="entry name" value="ANKYRIN REPEAT DOMAIN-CONTAINING PROTEIN 10-LIKE ISOFORM X1"/>
    <property type="match status" value="1"/>
</dbReference>
<dbReference type="PROSITE" id="PS50088">
    <property type="entry name" value="ANK_REPEAT"/>
    <property type="match status" value="2"/>
</dbReference>
<sequence length="388" mass="42001">MYRAAMANNIDEMTEELLRNHYPLHHACMVGDERRVGELLSNGCFDVYQEDGCRAWTPMHWAAFSGHLGCLREIGHRPGSLDVRNSQTGETPTHVAALEGHAPCLHWLLQRGNGYAQQDHLGDTPLHKAARLGNIDCIKILTSHGPALSIFNQSGQTPLDIAAVNGHLECKAFLEQAASSQHSSFFPSSSSPILMNGEGIYQRQKLPSIGSLAAEHGSDQDMEMGEEMAAGGGGDASAIWARAPALKRSFDDEEDSCMKRQRLFEPICMEKLGTATNNNVLSSYNAILAMSAEPNKTMATHNTNCMEQGSEMECANGESDVTQSRGQGVGGVGMCARRQYVEFSACYAAATPNTLPAFAQYVDPRCGRPNPLQQLPGALQLPASPARL</sequence>
<dbReference type="InterPro" id="IPR050776">
    <property type="entry name" value="Ank_Repeat/CDKN_Inhibitor"/>
</dbReference>
<dbReference type="PANTHER" id="PTHR24201">
    <property type="entry name" value="ANK_REP_REGION DOMAIN-CONTAINING PROTEIN"/>
    <property type="match status" value="1"/>
</dbReference>
<name>A0AAN9B1E9_9CAEN</name>
<comment type="caution">
    <text evidence="4">The sequence shown here is derived from an EMBL/GenBank/DDBJ whole genome shotgun (WGS) entry which is preliminary data.</text>
</comment>
<evidence type="ECO:0000256" key="3">
    <source>
        <dbReference type="PROSITE-ProRule" id="PRU00023"/>
    </source>
</evidence>
<keyword evidence="5" id="KW-1185">Reference proteome</keyword>
<dbReference type="Pfam" id="PF12796">
    <property type="entry name" value="Ank_2"/>
    <property type="match status" value="2"/>
</dbReference>
<dbReference type="EMBL" id="JBAMIC010000013">
    <property type="protein sequence ID" value="KAK7097017.1"/>
    <property type="molecule type" value="Genomic_DNA"/>
</dbReference>
<dbReference type="InterPro" id="IPR036770">
    <property type="entry name" value="Ankyrin_rpt-contain_sf"/>
</dbReference>
<dbReference type="Proteomes" id="UP001374579">
    <property type="component" value="Unassembled WGS sequence"/>
</dbReference>
<feature type="repeat" description="ANK" evidence="3">
    <location>
        <begin position="121"/>
        <end position="153"/>
    </location>
</feature>
<evidence type="ECO:0000256" key="2">
    <source>
        <dbReference type="ARBA" id="ARBA00023043"/>
    </source>
</evidence>